<feature type="region of interest" description="Disordered" evidence="4">
    <location>
        <begin position="180"/>
        <end position="206"/>
    </location>
</feature>
<evidence type="ECO:0000256" key="3">
    <source>
        <dbReference type="ARBA" id="ARBA00022840"/>
    </source>
</evidence>
<keyword evidence="2" id="KW-0547">Nucleotide-binding</keyword>
<dbReference type="InterPro" id="IPR003593">
    <property type="entry name" value="AAA+_ATPase"/>
</dbReference>
<name>A0A2R5G8C0_9STRA</name>
<feature type="non-terminal residue" evidence="6">
    <location>
        <position position="1"/>
    </location>
</feature>
<organism evidence="6 7">
    <name type="scientific">Hondaea fermentalgiana</name>
    <dbReference type="NCBI Taxonomy" id="2315210"/>
    <lineage>
        <taxon>Eukaryota</taxon>
        <taxon>Sar</taxon>
        <taxon>Stramenopiles</taxon>
        <taxon>Bigyra</taxon>
        <taxon>Labyrinthulomycetes</taxon>
        <taxon>Thraustochytrida</taxon>
        <taxon>Thraustochytriidae</taxon>
        <taxon>Hondaea</taxon>
    </lineage>
</organism>
<comment type="caution">
    <text evidence="6">The sequence shown here is derived from an EMBL/GenBank/DDBJ whole genome shotgun (WGS) entry which is preliminary data.</text>
</comment>
<evidence type="ECO:0000259" key="5">
    <source>
        <dbReference type="SMART" id="SM00382"/>
    </source>
</evidence>
<dbReference type="InterPro" id="IPR003959">
    <property type="entry name" value="ATPase_AAA_core"/>
</dbReference>
<feature type="domain" description="AAA+ ATPase" evidence="5">
    <location>
        <begin position="278"/>
        <end position="416"/>
    </location>
</feature>
<comment type="similarity">
    <text evidence="1">Belongs to the AAA ATPase family.</text>
</comment>
<dbReference type="SMART" id="SM00382">
    <property type="entry name" value="AAA"/>
    <property type="match status" value="1"/>
</dbReference>
<keyword evidence="7" id="KW-1185">Reference proteome</keyword>
<dbReference type="CDD" id="cd19481">
    <property type="entry name" value="RecA-like_protease"/>
    <property type="match status" value="1"/>
</dbReference>
<dbReference type="InterPro" id="IPR050221">
    <property type="entry name" value="26S_Proteasome_ATPase"/>
</dbReference>
<feature type="compositionally biased region" description="Low complexity" evidence="4">
    <location>
        <begin position="181"/>
        <end position="194"/>
    </location>
</feature>
<dbReference type="AlphaFoldDB" id="A0A2R5G8C0"/>
<evidence type="ECO:0000313" key="6">
    <source>
        <dbReference type="EMBL" id="GBG23934.1"/>
    </source>
</evidence>
<reference evidence="6 7" key="1">
    <citation type="submission" date="2017-12" db="EMBL/GenBank/DDBJ databases">
        <title>Sequencing, de novo assembly and annotation of complete genome of a new Thraustochytrid species, strain FCC1311.</title>
        <authorList>
            <person name="Sedici K."/>
            <person name="Godart F."/>
            <person name="Aiese Cigliano R."/>
            <person name="Sanseverino W."/>
            <person name="Barakat M."/>
            <person name="Ortet P."/>
            <person name="Marechal E."/>
            <person name="Cagnac O."/>
            <person name="Amato A."/>
        </authorList>
    </citation>
    <scope>NUCLEOTIDE SEQUENCE [LARGE SCALE GENOMIC DNA]</scope>
</reference>
<dbReference type="EMBL" id="BEYU01000001">
    <property type="protein sequence ID" value="GBG23934.1"/>
    <property type="molecule type" value="Genomic_DNA"/>
</dbReference>
<dbReference type="PANTHER" id="PTHR23073">
    <property type="entry name" value="26S PROTEASOME REGULATORY SUBUNIT"/>
    <property type="match status" value="1"/>
</dbReference>
<dbReference type="Proteomes" id="UP000241890">
    <property type="component" value="Unassembled WGS sequence"/>
</dbReference>
<dbReference type="OrthoDB" id="5925at2759"/>
<accession>A0A2R5G8C0</accession>
<protein>
    <submittedName>
        <fullName evidence="6">26S proteasome regulatory subunit 8-like</fullName>
    </submittedName>
</protein>
<evidence type="ECO:0000256" key="4">
    <source>
        <dbReference type="SAM" id="MobiDB-lite"/>
    </source>
</evidence>
<dbReference type="Gene3D" id="3.40.50.300">
    <property type="entry name" value="P-loop containing nucleotide triphosphate hydrolases"/>
    <property type="match status" value="1"/>
</dbReference>
<dbReference type="InParanoid" id="A0A2R5G8C0"/>
<dbReference type="GO" id="GO:0005524">
    <property type="term" value="F:ATP binding"/>
    <property type="evidence" value="ECO:0007669"/>
    <property type="project" value="UniProtKB-KW"/>
</dbReference>
<dbReference type="Gene3D" id="1.10.8.60">
    <property type="match status" value="1"/>
</dbReference>
<keyword evidence="3" id="KW-0067">ATP-binding</keyword>
<evidence type="ECO:0000313" key="7">
    <source>
        <dbReference type="Proteomes" id="UP000241890"/>
    </source>
</evidence>
<dbReference type="Pfam" id="PF00004">
    <property type="entry name" value="AAA"/>
    <property type="match status" value="1"/>
</dbReference>
<keyword evidence="6" id="KW-0647">Proteasome</keyword>
<evidence type="ECO:0000256" key="2">
    <source>
        <dbReference type="ARBA" id="ARBA00022741"/>
    </source>
</evidence>
<sequence>RLEKLKLQGATRRKKLNVALNLILKFKFKVNFIQVGVDKDGVWRLSFTIVSPADLGATLNAFARSIQAGRTADGPRLFVAASPEVSSDEDDQEISMVLEGGNASLSTIVLENGACRLTFFKDTHLSDGELDAFVAAYAVGAFTSDRAAALTPRPRRAWGGFLHSPDASWGFDSDAERDPFSHPFASASQPSSSGRAGGGSSSHGRSSALDRLEALGAVVYREPESGQGEGSAALDWSCLAGYDEVRRDVEDSVLLGLKHPEEYDTVTRKTRARFESNRPRAILFEGPPGTGKTTTARIVASQAKVPMIYIPIESVMSKYYGESESRLSEMLKLCDELGNAIVFLDEIDSLATSREGGSGGSMHEATRRLLSVLLRTLEGFQERTSSILIAATNRKQDLDAALVSRFDMSIAFPLPGEGARREIFGRYARQLDAANLDKLAAEAVGFSGRDIKDVCKHAERRWVSQCLRQRKDSAMGGELEIAAPPMQVYVEALKVRQQQIRRDAPFPLVLGKPRGGF</sequence>
<proteinExistence type="inferred from homology"/>
<gene>
    <name evidence="6" type="ORF">FCC1311_001532</name>
</gene>
<evidence type="ECO:0000256" key="1">
    <source>
        <dbReference type="ARBA" id="ARBA00006914"/>
    </source>
</evidence>
<dbReference type="InterPro" id="IPR027417">
    <property type="entry name" value="P-loop_NTPase"/>
</dbReference>
<dbReference type="GO" id="GO:0000502">
    <property type="term" value="C:proteasome complex"/>
    <property type="evidence" value="ECO:0007669"/>
    <property type="project" value="UniProtKB-KW"/>
</dbReference>
<dbReference type="GO" id="GO:0016887">
    <property type="term" value="F:ATP hydrolysis activity"/>
    <property type="evidence" value="ECO:0007669"/>
    <property type="project" value="InterPro"/>
</dbReference>
<dbReference type="SUPFAM" id="SSF52540">
    <property type="entry name" value="P-loop containing nucleoside triphosphate hydrolases"/>
    <property type="match status" value="1"/>
</dbReference>